<proteinExistence type="predicted"/>
<dbReference type="InterPro" id="IPR026457">
    <property type="entry name" value="CSLREA_Nterm"/>
</dbReference>
<evidence type="ECO:0000256" key="1">
    <source>
        <dbReference type="SAM" id="SignalP"/>
    </source>
</evidence>
<organism evidence="2 3">
    <name type="scientific">Candidatus Defluviibacterium haderslevense</name>
    <dbReference type="NCBI Taxonomy" id="2981993"/>
    <lineage>
        <taxon>Bacteria</taxon>
        <taxon>Pseudomonadati</taxon>
        <taxon>Bacteroidota</taxon>
        <taxon>Saprospiria</taxon>
        <taxon>Saprospirales</taxon>
        <taxon>Saprospiraceae</taxon>
        <taxon>Candidatus Defluviibacterium</taxon>
    </lineage>
</organism>
<sequence length="1176" mass="127145">MRLKFGFLIWVLTCSALLAQNYTVNSSNDIDDGVCDGVHCSLREAINASEADGGPSTITFNIPGAGPHNILPGGPYPTVNQNDLTIIGETQPGGPGSVIIFFSNRVFGGVPFWTILGNQFSVSGLGFSTMNYADPNDHILVFGDAAKDAANARIYNCIVNGDNFTVPVTVASSVLVNQSSNFTLKKSIFGSDYTLSSITATKAAVNIDPLQGSKNVTIDSNIFVNTNNAISSSGGICSITNNIFGAVDTSKNNIFFAPTSGIELLGGGPHTINDNFFIFQKTFAIRSNNLNQDLNIFRNRFNQVTSDIILNGNTNATYNIARNYGRDGLTFISLNLQNAYTLNLERNDIKNYNSFYLNNLEPGILKARYIDNLIQCINNNVVSLNGSNFPAPGNPTITSVNRDQIVGTGNPSDSIVVYANRRTGCPNANCQGGFELGRTQANNLGNWTLNVAYPNQHSISAYQFKSNTAATPSIYSEFSNCYKCTQPIKSTFSQTICKGQSILFRGKLYNEANPKDSFNVTGDGVSICDSVFVVNIQFQNGIRQMIDVPICFNDTTRIGGKEISKLNPIDSITNLKNVFGCDSIVVLNGIERGLSTYTKTICSNASETIGGTVFDKNNPKGTAILKGQSAFGCDSVVFVDLTIKNFTVFDLKRAMCPNTQLTIGTEVFDAARPSGSVTLMGASSTGCDSIVNVTLNYPNNTALVKLDLCPEDSIFIGGSKGRYFSARNPIDTLTLTNGSSFGCDSIIFVNLNILKNGTGVYKADICRRDTLVLQGETFSSGRTTGILKVANGSTNGCDSIVQVDLTVIPDANGQLDTTLCENDTLRLFGEDFFKAKPSGPIRIIKGSSRLCDSFLLVNATFVKESFGNFSTTICKKDSIKIQNVTFSANKTSGTLIVKKGSANGCDSTVTVNINIAPSITAQFTKENLDCNVPNTGRIVVNNISGGIGPFNVSIDNQTNLPFTPDLDLANLSFGSHRVKIIDQFGCDTTYTLNIDTVSTLQLVLPNDVTIDKGASVLIKPSTNFVPTVITWTPVANLSCTDCLEPTAKPDVTTNYLLTLEDANGCTVSDNMNITVRVEEADVYIPTVFSPNGDNINDIFEVVFHFPDKTKINVFQIFDRWGNQLYEKVNGTIGEKIGWNGEFKGKKVNPGVYIYAIQYEAINEEPKWRKGGITLLR</sequence>
<dbReference type="AlphaFoldDB" id="A0A9D7XH74"/>
<evidence type="ECO:0000313" key="2">
    <source>
        <dbReference type="EMBL" id="MBK9717537.1"/>
    </source>
</evidence>
<protein>
    <submittedName>
        <fullName evidence="2">Gliding motility-associated C-terminal domain-containing protein</fullName>
    </submittedName>
</protein>
<name>A0A9D7XH74_9BACT</name>
<dbReference type="NCBIfam" id="TIGR04131">
    <property type="entry name" value="Bac_Flav_CTERM"/>
    <property type="match status" value="1"/>
</dbReference>
<dbReference type="Pfam" id="PF13585">
    <property type="entry name" value="CHU_C"/>
    <property type="match status" value="1"/>
</dbReference>
<gene>
    <name evidence="2" type="ORF">IPO85_08510</name>
</gene>
<dbReference type="Proteomes" id="UP000808349">
    <property type="component" value="Unassembled WGS sequence"/>
</dbReference>
<evidence type="ECO:0000313" key="3">
    <source>
        <dbReference type="Proteomes" id="UP000808349"/>
    </source>
</evidence>
<dbReference type="NCBIfam" id="TIGR04214">
    <property type="entry name" value="CSLREA_Nterm"/>
    <property type="match status" value="1"/>
</dbReference>
<feature type="signal peptide" evidence="1">
    <location>
        <begin position="1"/>
        <end position="19"/>
    </location>
</feature>
<reference evidence="2 3" key="1">
    <citation type="submission" date="2020-10" db="EMBL/GenBank/DDBJ databases">
        <title>Connecting structure to function with the recovery of over 1000 high-quality activated sludge metagenome-assembled genomes encoding full-length rRNA genes using long-read sequencing.</title>
        <authorList>
            <person name="Singleton C.M."/>
            <person name="Petriglieri F."/>
            <person name="Kristensen J.M."/>
            <person name="Kirkegaard R.H."/>
            <person name="Michaelsen T.Y."/>
            <person name="Andersen M.H."/>
            <person name="Karst S.M."/>
            <person name="Dueholm M.S."/>
            <person name="Nielsen P.H."/>
            <person name="Albertsen M."/>
        </authorList>
    </citation>
    <scope>NUCLEOTIDE SEQUENCE [LARGE SCALE GENOMIC DNA]</scope>
    <source>
        <strain evidence="2">Ribe_18-Q3-R11-54_BAT3C.373</strain>
    </source>
</reference>
<feature type="chain" id="PRO_5038845686" evidence="1">
    <location>
        <begin position="20"/>
        <end position="1176"/>
    </location>
</feature>
<comment type="caution">
    <text evidence="2">The sequence shown here is derived from an EMBL/GenBank/DDBJ whole genome shotgun (WGS) entry which is preliminary data.</text>
</comment>
<accession>A0A9D7XH74</accession>
<dbReference type="InterPro" id="IPR026341">
    <property type="entry name" value="T9SS_type_B"/>
</dbReference>
<keyword evidence="1" id="KW-0732">Signal</keyword>
<dbReference type="EMBL" id="JADKFW010000004">
    <property type="protein sequence ID" value="MBK9717537.1"/>
    <property type="molecule type" value="Genomic_DNA"/>
</dbReference>